<dbReference type="Proteomes" id="UP001317705">
    <property type="component" value="Chromosome"/>
</dbReference>
<dbReference type="EMBL" id="AP027151">
    <property type="protein sequence ID" value="BDV41292.1"/>
    <property type="molecule type" value="Genomic_DNA"/>
</dbReference>
<gene>
    <name evidence="2" type="ORF">GURASL_02150</name>
</gene>
<evidence type="ECO:0000313" key="2">
    <source>
        <dbReference type="EMBL" id="BDV41292.1"/>
    </source>
</evidence>
<accession>A0ABM8EFV8</accession>
<organism evidence="2 3">
    <name type="scientific">Geotalea uraniireducens</name>
    <dbReference type="NCBI Taxonomy" id="351604"/>
    <lineage>
        <taxon>Bacteria</taxon>
        <taxon>Pseudomonadati</taxon>
        <taxon>Thermodesulfobacteriota</taxon>
        <taxon>Desulfuromonadia</taxon>
        <taxon>Geobacterales</taxon>
        <taxon>Geobacteraceae</taxon>
        <taxon>Geotalea</taxon>
    </lineage>
</organism>
<keyword evidence="3" id="KW-1185">Reference proteome</keyword>
<protein>
    <submittedName>
        <fullName evidence="2">Uncharacterized protein</fullName>
    </submittedName>
</protein>
<feature type="region of interest" description="Disordered" evidence="1">
    <location>
        <begin position="1"/>
        <end position="28"/>
    </location>
</feature>
<name>A0ABM8EFV8_9BACT</name>
<reference evidence="2 3" key="1">
    <citation type="submission" date="2022-12" db="EMBL/GenBank/DDBJ databases">
        <title>Polyphasic characterization of Geotalea uranireducens NIT-SL11 newly isolated from a complex of sewage sludge and microbially reduced graphene oxide.</title>
        <authorList>
            <person name="Xie L."/>
            <person name="Yoshida N."/>
            <person name="Meng L."/>
        </authorList>
    </citation>
    <scope>NUCLEOTIDE SEQUENCE [LARGE SCALE GENOMIC DNA]</scope>
    <source>
        <strain evidence="2 3">NIT-SL11</strain>
    </source>
</reference>
<sequence>MGNGTGERAWRDGCATIRRGETGPGSNEDQLLIANAHQQCSMGSLQTGEPSWMPGRIEACRLECPVKLIAGKAAAPAFFILSYLPLFPGTAHHPPPAVRYHT</sequence>
<evidence type="ECO:0000313" key="3">
    <source>
        <dbReference type="Proteomes" id="UP001317705"/>
    </source>
</evidence>
<proteinExistence type="predicted"/>
<evidence type="ECO:0000256" key="1">
    <source>
        <dbReference type="SAM" id="MobiDB-lite"/>
    </source>
</evidence>